<dbReference type="SUPFAM" id="SSF54211">
    <property type="entry name" value="Ribosomal protein S5 domain 2-like"/>
    <property type="match status" value="2"/>
</dbReference>
<keyword evidence="4 5" id="KW-0456">Lyase</keyword>
<evidence type="ECO:0000313" key="8">
    <source>
        <dbReference type="Proteomes" id="UP001312908"/>
    </source>
</evidence>
<evidence type="ECO:0000256" key="6">
    <source>
        <dbReference type="RuleBase" id="RU000599"/>
    </source>
</evidence>
<dbReference type="Pfam" id="PF00475">
    <property type="entry name" value="IGPD"/>
    <property type="match status" value="1"/>
</dbReference>
<sequence length="198" mass="21519">MENARLATVKRKTRETDIHVSINIGGQGVSEIDTGIGFFDHMLVTLAKHAAFDLTIRCHGDLQIDGHHTVEDVGIALGKAFSDALGDKKGVTRFGHALVPLDEALSEVVVDLSGRPFLAFNMSFSRDRIGELDTDLVEEFYRAFAMSAALTLHVNQRCGKNDHHIAESGFKALARALRMACAHDPRAGDAVPSTKGRL</sequence>
<dbReference type="InterPro" id="IPR020565">
    <property type="entry name" value="ImidazoleglycerP_deHydtase_CS"/>
</dbReference>
<keyword evidence="5" id="KW-0963">Cytoplasm</keyword>
<proteinExistence type="inferred from homology"/>
<dbReference type="HAMAP" id="MF_00076">
    <property type="entry name" value="HisB"/>
    <property type="match status" value="1"/>
</dbReference>
<protein>
    <recommendedName>
        <fullName evidence="5 6">Imidazoleglycerol-phosphate dehydratase</fullName>
        <shortName evidence="5">IGPD</shortName>
        <ecNumber evidence="5 6">4.2.1.19</ecNumber>
    </recommendedName>
</protein>
<keyword evidence="2 5" id="KW-0028">Amino-acid biosynthesis</keyword>
<dbReference type="NCBIfam" id="NF002109">
    <property type="entry name" value="PRK00951.1-5"/>
    <property type="match status" value="1"/>
</dbReference>
<organism evidence="7 8">
    <name type="scientific">Sorlinia euscelidii</name>
    <dbReference type="NCBI Taxonomy" id="3081148"/>
    <lineage>
        <taxon>Bacteria</taxon>
        <taxon>Pseudomonadati</taxon>
        <taxon>Pseudomonadota</taxon>
        <taxon>Alphaproteobacteria</taxon>
        <taxon>Acetobacterales</taxon>
        <taxon>Acetobacteraceae</taxon>
        <taxon>Sorlinia</taxon>
    </lineage>
</organism>
<accession>A0ABU7U571</accession>
<dbReference type="PROSITE" id="PS00954">
    <property type="entry name" value="IGP_DEHYDRATASE_1"/>
    <property type="match status" value="1"/>
</dbReference>
<dbReference type="NCBIfam" id="NF002111">
    <property type="entry name" value="PRK00951.2-1"/>
    <property type="match status" value="1"/>
</dbReference>
<dbReference type="PANTHER" id="PTHR23133:SF2">
    <property type="entry name" value="IMIDAZOLEGLYCEROL-PHOSPHATE DEHYDRATASE"/>
    <property type="match status" value="1"/>
</dbReference>
<comment type="subcellular location">
    <subcellularLocation>
        <location evidence="5 6">Cytoplasm</location>
    </subcellularLocation>
</comment>
<comment type="pathway">
    <text evidence="1 5 6">Amino-acid biosynthesis; L-histidine biosynthesis; L-histidine from 5-phospho-alpha-D-ribose 1-diphosphate: step 6/9.</text>
</comment>
<dbReference type="CDD" id="cd07914">
    <property type="entry name" value="IGPD"/>
    <property type="match status" value="1"/>
</dbReference>
<dbReference type="Proteomes" id="UP001312908">
    <property type="component" value="Unassembled WGS sequence"/>
</dbReference>
<reference evidence="7 8" key="1">
    <citation type="submission" date="2023-10" db="EMBL/GenBank/DDBJ databases">
        <title>Sorlinia euscelidii gen. nov., sp. nov., an acetic acid bacteria isolated from the gut of Euscelidius variegatus emitter.</title>
        <authorList>
            <person name="Michoud G."/>
            <person name="Marasco R."/>
            <person name="Seferji K."/>
            <person name="Gonella E."/>
            <person name="Garuglieri E."/>
            <person name="Alma A."/>
            <person name="Mapelli F."/>
            <person name="Borin S."/>
            <person name="Daffonchio D."/>
            <person name="Crotti E."/>
        </authorList>
    </citation>
    <scope>NUCLEOTIDE SEQUENCE [LARGE SCALE GENOMIC DNA]</scope>
    <source>
        <strain evidence="7 8">EV16P</strain>
    </source>
</reference>
<gene>
    <name evidence="5" type="primary">hisB</name>
    <name evidence="7" type="ORF">DOFOFD_08365</name>
</gene>
<comment type="similarity">
    <text evidence="5 6">Belongs to the imidazoleglycerol-phosphate dehydratase family.</text>
</comment>
<evidence type="ECO:0000313" key="7">
    <source>
        <dbReference type="EMBL" id="MEE8659024.1"/>
    </source>
</evidence>
<evidence type="ECO:0000256" key="2">
    <source>
        <dbReference type="ARBA" id="ARBA00022605"/>
    </source>
</evidence>
<dbReference type="InterPro" id="IPR038494">
    <property type="entry name" value="IGPD_sf"/>
</dbReference>
<evidence type="ECO:0000256" key="3">
    <source>
        <dbReference type="ARBA" id="ARBA00023102"/>
    </source>
</evidence>
<dbReference type="PANTHER" id="PTHR23133">
    <property type="entry name" value="IMIDAZOLEGLYCEROL-PHOSPHATE DEHYDRATASE HIS7"/>
    <property type="match status" value="1"/>
</dbReference>
<name>A0ABU7U571_9PROT</name>
<comment type="caution">
    <text evidence="7">The sequence shown here is derived from an EMBL/GenBank/DDBJ whole genome shotgun (WGS) entry which is preliminary data.</text>
</comment>
<dbReference type="PROSITE" id="PS00955">
    <property type="entry name" value="IGP_DEHYDRATASE_2"/>
    <property type="match status" value="1"/>
</dbReference>
<dbReference type="RefSeq" id="WP_394819892.1">
    <property type="nucleotide sequence ID" value="NZ_JAWJZY010000003.1"/>
</dbReference>
<keyword evidence="8" id="KW-1185">Reference proteome</keyword>
<dbReference type="NCBIfam" id="NF002114">
    <property type="entry name" value="PRK00951.2-4"/>
    <property type="match status" value="1"/>
</dbReference>
<evidence type="ECO:0000256" key="1">
    <source>
        <dbReference type="ARBA" id="ARBA00005047"/>
    </source>
</evidence>
<dbReference type="InterPro" id="IPR000807">
    <property type="entry name" value="ImidazoleglycerolP_deHydtase"/>
</dbReference>
<dbReference type="EMBL" id="JAWJZY010000003">
    <property type="protein sequence ID" value="MEE8659024.1"/>
    <property type="molecule type" value="Genomic_DNA"/>
</dbReference>
<evidence type="ECO:0000256" key="4">
    <source>
        <dbReference type="ARBA" id="ARBA00023239"/>
    </source>
</evidence>
<dbReference type="EC" id="4.2.1.19" evidence="5 6"/>
<keyword evidence="3 5" id="KW-0368">Histidine biosynthesis</keyword>
<comment type="catalytic activity">
    <reaction evidence="5 6">
        <text>D-erythro-1-(imidazol-4-yl)glycerol 3-phosphate = 3-(imidazol-4-yl)-2-oxopropyl phosphate + H2O</text>
        <dbReference type="Rhea" id="RHEA:11040"/>
        <dbReference type="ChEBI" id="CHEBI:15377"/>
        <dbReference type="ChEBI" id="CHEBI:57766"/>
        <dbReference type="ChEBI" id="CHEBI:58278"/>
        <dbReference type="EC" id="4.2.1.19"/>
    </reaction>
</comment>
<dbReference type="Gene3D" id="3.30.230.40">
    <property type="entry name" value="Imidazole glycerol phosphate dehydratase, domain 1"/>
    <property type="match status" value="2"/>
</dbReference>
<dbReference type="NCBIfam" id="NF002116">
    <property type="entry name" value="PRK00951.2-6"/>
    <property type="match status" value="1"/>
</dbReference>
<dbReference type="InterPro" id="IPR020568">
    <property type="entry name" value="Ribosomal_Su5_D2-typ_SF"/>
</dbReference>
<evidence type="ECO:0000256" key="5">
    <source>
        <dbReference type="HAMAP-Rule" id="MF_00076"/>
    </source>
</evidence>